<accession>A0A382K2J2</accession>
<evidence type="ECO:0000256" key="1">
    <source>
        <dbReference type="SAM" id="Phobius"/>
    </source>
</evidence>
<organism evidence="2">
    <name type="scientific">marine metagenome</name>
    <dbReference type="NCBI Taxonomy" id="408172"/>
    <lineage>
        <taxon>unclassified sequences</taxon>
        <taxon>metagenomes</taxon>
        <taxon>ecological metagenomes</taxon>
    </lineage>
</organism>
<keyword evidence="1" id="KW-0472">Membrane</keyword>
<sequence length="31" mass="3601">VTKLKDTISRLEGFGLIMILSIYIYIRFLSP</sequence>
<keyword evidence="1" id="KW-0812">Transmembrane</keyword>
<dbReference type="AlphaFoldDB" id="A0A382K2J2"/>
<dbReference type="EMBL" id="UINC01077547">
    <property type="protein sequence ID" value="SVC17763.1"/>
    <property type="molecule type" value="Genomic_DNA"/>
</dbReference>
<keyword evidence="1" id="KW-1133">Transmembrane helix</keyword>
<name>A0A382K2J2_9ZZZZ</name>
<feature type="transmembrane region" description="Helical" evidence="1">
    <location>
        <begin position="7"/>
        <end position="26"/>
    </location>
</feature>
<proteinExistence type="predicted"/>
<protein>
    <submittedName>
        <fullName evidence="2">Uncharacterized protein</fullName>
    </submittedName>
</protein>
<gene>
    <name evidence="2" type="ORF">METZ01_LOCUS270617</name>
</gene>
<feature type="non-terminal residue" evidence="2">
    <location>
        <position position="1"/>
    </location>
</feature>
<reference evidence="2" key="1">
    <citation type="submission" date="2018-05" db="EMBL/GenBank/DDBJ databases">
        <authorList>
            <person name="Lanie J.A."/>
            <person name="Ng W.-L."/>
            <person name="Kazmierczak K.M."/>
            <person name="Andrzejewski T.M."/>
            <person name="Davidsen T.M."/>
            <person name="Wayne K.J."/>
            <person name="Tettelin H."/>
            <person name="Glass J.I."/>
            <person name="Rusch D."/>
            <person name="Podicherti R."/>
            <person name="Tsui H.-C.T."/>
            <person name="Winkler M.E."/>
        </authorList>
    </citation>
    <scope>NUCLEOTIDE SEQUENCE</scope>
</reference>
<evidence type="ECO:0000313" key="2">
    <source>
        <dbReference type="EMBL" id="SVC17763.1"/>
    </source>
</evidence>